<dbReference type="AlphaFoldDB" id="A0AAX2H686"/>
<dbReference type="Proteomes" id="UP000219564">
    <property type="component" value="Unassembled WGS sequence"/>
</dbReference>
<feature type="region of interest" description="Disordered" evidence="1">
    <location>
        <begin position="185"/>
        <end position="210"/>
    </location>
</feature>
<name>A0AAX2H686_9PSED</name>
<organism evidence="2 3">
    <name type="scientific">Pseudomonas lundensis</name>
    <dbReference type="NCBI Taxonomy" id="86185"/>
    <lineage>
        <taxon>Bacteria</taxon>
        <taxon>Pseudomonadati</taxon>
        <taxon>Pseudomonadota</taxon>
        <taxon>Gammaproteobacteria</taxon>
        <taxon>Pseudomonadales</taxon>
        <taxon>Pseudomonadaceae</taxon>
        <taxon>Pseudomonas</taxon>
    </lineage>
</organism>
<reference evidence="2 3" key="1">
    <citation type="submission" date="2017-08" db="EMBL/GenBank/DDBJ databases">
        <authorList>
            <person name="Chaillou S."/>
        </authorList>
    </citation>
    <scope>NUCLEOTIDE SEQUENCE [LARGE SCALE GENOMIC DNA]</scope>
    <source>
        <strain evidence="2 3">MFPA15A1205</strain>
    </source>
</reference>
<feature type="compositionally biased region" description="Acidic residues" evidence="1">
    <location>
        <begin position="185"/>
        <end position="196"/>
    </location>
</feature>
<sequence>MSILGFGGWSVGIMQVARQVNALTYQEQHCQAEAAENFEVDPDALKGERHEQVGGAAEHKEGDPRQVQACPHRIRQGQGVAHDAFDQQGVANKVATGKHQGKQPVHHGRFPFEEGLAVERQRQAAEYQAGNQRQPLAFFEFALFEKQNAVHHHRAGDQHGGRAENAAEGQAVACDLDDAGFDFVDDEKQEQRDEVDELFHSGSQKQDVAA</sequence>
<dbReference type="EMBL" id="OBKZ01000013">
    <property type="protein sequence ID" value="SOB51763.1"/>
    <property type="molecule type" value="Genomic_DNA"/>
</dbReference>
<gene>
    <name evidence="2" type="ORF">PLUA15_200085</name>
</gene>
<feature type="compositionally biased region" description="Polar residues" evidence="1">
    <location>
        <begin position="201"/>
        <end position="210"/>
    </location>
</feature>
<comment type="caution">
    <text evidence="2">The sequence shown here is derived from an EMBL/GenBank/DDBJ whole genome shotgun (WGS) entry which is preliminary data.</text>
</comment>
<evidence type="ECO:0000256" key="1">
    <source>
        <dbReference type="SAM" id="MobiDB-lite"/>
    </source>
</evidence>
<accession>A0AAX2H686</accession>
<evidence type="ECO:0000313" key="2">
    <source>
        <dbReference type="EMBL" id="SOB51763.1"/>
    </source>
</evidence>
<protein>
    <submittedName>
        <fullName evidence="2">Uncharacterized protein</fullName>
    </submittedName>
</protein>
<evidence type="ECO:0000313" key="3">
    <source>
        <dbReference type="Proteomes" id="UP000219564"/>
    </source>
</evidence>
<proteinExistence type="predicted"/>